<dbReference type="AlphaFoldDB" id="A0AA88KGC6"/>
<evidence type="ECO:0000256" key="2">
    <source>
        <dbReference type="ARBA" id="ARBA00011923"/>
    </source>
</evidence>
<dbReference type="InterPro" id="IPR000176">
    <property type="entry name" value="mRNA_MeTrfase-like"/>
</dbReference>
<protein>
    <recommendedName>
        <fullName evidence="3">Cap-specific mRNA (nucleoside-2'-O-)-methyltransferase</fullName>
        <ecNumber evidence="2">2.1.1.57</ecNumber>
    </recommendedName>
</protein>
<reference evidence="9 10" key="1">
    <citation type="journal article" date="2018" name="BMC Genomics">
        <title>The genome of Naegleria lovaniensis, the basis for a comparative approach to unravel pathogenicity factors of the human pathogenic amoeba N. fowleri.</title>
        <authorList>
            <person name="Liechti N."/>
            <person name="Schurch N."/>
            <person name="Bruggmann R."/>
            <person name="Wittwer M."/>
        </authorList>
    </citation>
    <scope>NUCLEOTIDE SEQUENCE [LARGE SCALE GENOMIC DNA]</scope>
    <source>
        <strain evidence="9 10">ATCC 30569</strain>
    </source>
</reference>
<evidence type="ECO:0000256" key="4">
    <source>
        <dbReference type="ARBA" id="ARBA00022768"/>
    </source>
</evidence>
<keyword evidence="10" id="KW-1185">Reference proteome</keyword>
<dbReference type="PROSITE" id="PS51612">
    <property type="entry name" value="SAM_MT_2O_PK"/>
    <property type="match status" value="1"/>
</dbReference>
<evidence type="ECO:0000313" key="10">
    <source>
        <dbReference type="Proteomes" id="UP000816034"/>
    </source>
</evidence>
<dbReference type="RefSeq" id="XP_044545782.1">
    <property type="nucleotide sequence ID" value="XM_044698204.1"/>
</dbReference>
<name>A0AA88KGC6_NAELO</name>
<comment type="subcellular location">
    <subcellularLocation>
        <location evidence="1">Virion</location>
    </subcellularLocation>
</comment>
<dbReference type="GO" id="GO:0006370">
    <property type="term" value="P:7-methylguanosine mRNA capping"/>
    <property type="evidence" value="ECO:0007669"/>
    <property type="project" value="InterPro"/>
</dbReference>
<dbReference type="InterPro" id="IPR025804">
    <property type="entry name" value="Pox/kineto_cap_MeTfrase"/>
</dbReference>
<dbReference type="EC" id="2.1.1.57" evidence="2"/>
<dbReference type="CDD" id="cd20760">
    <property type="entry name" value="capping_2-OMTase_Mimiviridae"/>
    <property type="match status" value="1"/>
</dbReference>
<comment type="function">
    <text evidence="6">Displays methyltransferase, positive regulation of the poly(A) polymerase and transcription elongation activities. Involved in the modification of both mRNA ends and in intermediate and late gene positive transcription elongation. At the mRNAs 5' end, methylates the ribose 2' OH group of the first transcribed nucleotide, thereby producing a 2'-O-methylpurine cap. At the 3' end, functions as a processivity factor which stimulates the activity of the viral poly(A) polymerase OPG063 that creates mRNA's poly(A) tail. In the presence of OPG102, OPG063 does not dissociate from the RNA allowing tail elongation to around 250 adenylates.</text>
</comment>
<evidence type="ECO:0000256" key="3">
    <source>
        <dbReference type="ARBA" id="ARBA00015701"/>
    </source>
</evidence>
<accession>A0AA88KGC6</accession>
<evidence type="ECO:0000313" key="9">
    <source>
        <dbReference type="EMBL" id="KAG2378520.1"/>
    </source>
</evidence>
<dbReference type="Gene3D" id="3.40.50.150">
    <property type="entry name" value="Vaccinia Virus protein VP39"/>
    <property type="match status" value="1"/>
</dbReference>
<dbReference type="Pfam" id="PF01358">
    <property type="entry name" value="PARP_regulatory"/>
    <property type="match status" value="1"/>
</dbReference>
<organism evidence="9 10">
    <name type="scientific">Naegleria lovaniensis</name>
    <name type="common">Amoeba</name>
    <dbReference type="NCBI Taxonomy" id="51637"/>
    <lineage>
        <taxon>Eukaryota</taxon>
        <taxon>Discoba</taxon>
        <taxon>Heterolobosea</taxon>
        <taxon>Tetramitia</taxon>
        <taxon>Eutetramitia</taxon>
        <taxon>Vahlkampfiidae</taxon>
        <taxon>Naegleria</taxon>
    </lineage>
</organism>
<feature type="compositionally biased region" description="Polar residues" evidence="8">
    <location>
        <begin position="25"/>
        <end position="39"/>
    </location>
</feature>
<feature type="region of interest" description="Disordered" evidence="8">
    <location>
        <begin position="1"/>
        <end position="39"/>
    </location>
</feature>
<comment type="subunit">
    <text evidence="7">Interacts with poly(A) polymerase catalytic subunit OPG063. Interacts with OPG109 and OPG123; these interactions might help linking transcription to capping and polyadenylation.</text>
</comment>
<keyword evidence="4" id="KW-0251">Elongation factor</keyword>
<evidence type="ECO:0000256" key="7">
    <source>
        <dbReference type="ARBA" id="ARBA00046511"/>
    </source>
</evidence>
<dbReference type="Proteomes" id="UP000816034">
    <property type="component" value="Unassembled WGS sequence"/>
</dbReference>
<dbReference type="EMBL" id="PYSW02000032">
    <property type="protein sequence ID" value="KAG2378520.1"/>
    <property type="molecule type" value="Genomic_DNA"/>
</dbReference>
<evidence type="ECO:0000256" key="6">
    <source>
        <dbReference type="ARBA" id="ARBA00034661"/>
    </source>
</evidence>
<dbReference type="SUPFAM" id="SSF53335">
    <property type="entry name" value="S-adenosyl-L-methionine-dependent methyltransferases"/>
    <property type="match status" value="1"/>
</dbReference>
<evidence type="ECO:0000256" key="8">
    <source>
        <dbReference type="SAM" id="MobiDB-lite"/>
    </source>
</evidence>
<gene>
    <name evidence="9" type="ORF">C9374_008159</name>
</gene>
<dbReference type="GO" id="GO:0004483">
    <property type="term" value="F:methyltransferase cap1 activity"/>
    <property type="evidence" value="ECO:0007669"/>
    <property type="project" value="UniProtKB-EC"/>
</dbReference>
<dbReference type="GO" id="GO:0003746">
    <property type="term" value="F:translation elongation factor activity"/>
    <property type="evidence" value="ECO:0007669"/>
    <property type="project" value="UniProtKB-KW"/>
</dbReference>
<dbReference type="GeneID" id="68100613"/>
<evidence type="ECO:0000256" key="5">
    <source>
        <dbReference type="ARBA" id="ARBA00022917"/>
    </source>
</evidence>
<proteinExistence type="predicted"/>
<comment type="caution">
    <text evidence="9">The sequence shown here is derived from an EMBL/GenBank/DDBJ whole genome shotgun (WGS) entry which is preliminary data.</text>
</comment>
<dbReference type="InterPro" id="IPR029063">
    <property type="entry name" value="SAM-dependent_MTases_sf"/>
</dbReference>
<keyword evidence="5" id="KW-0648">Protein biosynthesis</keyword>
<sequence>MPYYSQEDPYYPKLNRYNNNNNNNQTTVEPSSRTHYSNYDRNYANRDKTKVYYRKVVYENYVWPDRRENSHCEQILHYHDPVIEDDVVFDRTLRILQDNAPREPYRRRRDELKSVIHWGQRKLLMSEIEFLTEFGFPGATVVYAGAAPGNHTNFLSEMFPDLFFVLVDPSPFVCRPTDKIKIINDYFTDDLAKEYSGKNVLFISDIRTAEPQRMSEDEVEKCVAWDNQAQMNWHHLLKPKMSMLKFRLPYKSDITPFMEYLDGEIYLPVWGPQTTSETRLICKGGCGTKIYDTQMYQDQMFFFNTRTRVYYYPHDVDAVGMDHCYDCRSEVYILELFLKRYNMVEYGTETDEKRRREILNKSVAEWSEKISKVISSKNVTLATYEKVPIVSQRPKELHKIYETDKIRVSKETKDNPKKRRNDDVYNSDIIHTEYDIASDAITQTEKKKK</sequence>
<evidence type="ECO:0000256" key="1">
    <source>
        <dbReference type="ARBA" id="ARBA00004328"/>
    </source>
</evidence>